<sequence>MKRKTKISKGIIIAIHIIILLLTYFPIYFMIISSLKTNQQISANYFLMSFPVHFENYTAAFFKVVRYLGNSVIVSGVSVIGVMIFGCMAAYVFARYKFPGKNIIYIFIISFLMIPSVLTLVPQFVLVNNLGLNNTYWACIFPYIASGQIMFIVILRTFIEEIPSDLFDAAKIDGAGNIRIFVQIVFPLAKQIIVSLLLINFLGSWNDFIWPQLTLTKDALKTVTVGLYAFTDAQQIQYGYMFAGFVVASVPLIILFTLNMKSFVSGITVGAVKG</sequence>
<dbReference type="GO" id="GO:0005886">
    <property type="term" value="C:plasma membrane"/>
    <property type="evidence" value="ECO:0007669"/>
    <property type="project" value="UniProtKB-SubCell"/>
</dbReference>
<keyword evidence="3" id="KW-1003">Cell membrane</keyword>
<reference evidence="9" key="1">
    <citation type="submission" date="2020-10" db="EMBL/GenBank/DDBJ databases">
        <title>ChiBAC.</title>
        <authorList>
            <person name="Zenner C."/>
            <person name="Hitch T.C.A."/>
            <person name="Clavel T."/>
        </authorList>
    </citation>
    <scope>NUCLEOTIDE SEQUENCE</scope>
    <source>
        <strain evidence="9">DSM 107454</strain>
    </source>
</reference>
<dbReference type="AlphaFoldDB" id="A0A9D5M2G5"/>
<evidence type="ECO:0000256" key="5">
    <source>
        <dbReference type="ARBA" id="ARBA00022989"/>
    </source>
</evidence>
<dbReference type="InterPro" id="IPR035906">
    <property type="entry name" value="MetI-like_sf"/>
</dbReference>
<keyword evidence="2 7" id="KW-0813">Transport</keyword>
<organism evidence="9 10">
    <name type="scientific">Ructibacterium gallinarum</name>
    <dbReference type="NCBI Taxonomy" id="2779355"/>
    <lineage>
        <taxon>Bacteria</taxon>
        <taxon>Bacillati</taxon>
        <taxon>Bacillota</taxon>
        <taxon>Clostridia</taxon>
        <taxon>Eubacteriales</taxon>
        <taxon>Oscillospiraceae</taxon>
        <taxon>Ructibacterium</taxon>
    </lineage>
</organism>
<keyword evidence="6 7" id="KW-0472">Membrane</keyword>
<proteinExistence type="inferred from homology"/>
<dbReference type="SUPFAM" id="SSF161098">
    <property type="entry name" value="MetI-like"/>
    <property type="match status" value="1"/>
</dbReference>
<feature type="domain" description="ABC transmembrane type-1" evidence="8">
    <location>
        <begin position="68"/>
        <end position="259"/>
    </location>
</feature>
<evidence type="ECO:0000256" key="4">
    <source>
        <dbReference type="ARBA" id="ARBA00022692"/>
    </source>
</evidence>
<feature type="transmembrane region" description="Helical" evidence="7">
    <location>
        <begin position="103"/>
        <end position="123"/>
    </location>
</feature>
<dbReference type="PANTHER" id="PTHR43744">
    <property type="entry name" value="ABC TRANSPORTER PERMEASE PROTEIN MG189-RELATED-RELATED"/>
    <property type="match status" value="1"/>
</dbReference>
<dbReference type="PROSITE" id="PS50928">
    <property type="entry name" value="ABC_TM1"/>
    <property type="match status" value="1"/>
</dbReference>
<comment type="subcellular location">
    <subcellularLocation>
        <location evidence="1 7">Cell membrane</location>
        <topology evidence="1 7">Multi-pass membrane protein</topology>
    </subcellularLocation>
</comment>
<comment type="caution">
    <text evidence="9">The sequence shown here is derived from an EMBL/GenBank/DDBJ whole genome shotgun (WGS) entry which is preliminary data.</text>
</comment>
<dbReference type="GO" id="GO:0055085">
    <property type="term" value="P:transmembrane transport"/>
    <property type="evidence" value="ECO:0007669"/>
    <property type="project" value="InterPro"/>
</dbReference>
<evidence type="ECO:0000256" key="1">
    <source>
        <dbReference type="ARBA" id="ARBA00004651"/>
    </source>
</evidence>
<dbReference type="Proteomes" id="UP000806542">
    <property type="component" value="Unassembled WGS sequence"/>
</dbReference>
<evidence type="ECO:0000256" key="2">
    <source>
        <dbReference type="ARBA" id="ARBA00022448"/>
    </source>
</evidence>
<protein>
    <submittedName>
        <fullName evidence="9">Carbohydrate ABC transporter permease</fullName>
    </submittedName>
</protein>
<keyword evidence="4 7" id="KW-0812">Transmembrane</keyword>
<dbReference type="PANTHER" id="PTHR43744:SF12">
    <property type="entry name" value="ABC TRANSPORTER PERMEASE PROTEIN MG189-RELATED"/>
    <property type="match status" value="1"/>
</dbReference>
<evidence type="ECO:0000313" key="9">
    <source>
        <dbReference type="EMBL" id="MBE5039395.1"/>
    </source>
</evidence>
<evidence type="ECO:0000256" key="6">
    <source>
        <dbReference type="ARBA" id="ARBA00023136"/>
    </source>
</evidence>
<feature type="transmembrane region" description="Helical" evidence="7">
    <location>
        <begin position="238"/>
        <end position="258"/>
    </location>
</feature>
<feature type="transmembrane region" description="Helical" evidence="7">
    <location>
        <begin position="12"/>
        <end position="32"/>
    </location>
</feature>
<keyword evidence="10" id="KW-1185">Reference proteome</keyword>
<evidence type="ECO:0000256" key="7">
    <source>
        <dbReference type="RuleBase" id="RU363032"/>
    </source>
</evidence>
<dbReference type="Pfam" id="PF00528">
    <property type="entry name" value="BPD_transp_1"/>
    <property type="match status" value="1"/>
</dbReference>
<evidence type="ECO:0000313" key="10">
    <source>
        <dbReference type="Proteomes" id="UP000806542"/>
    </source>
</evidence>
<keyword evidence="5 7" id="KW-1133">Transmembrane helix</keyword>
<feature type="transmembrane region" description="Helical" evidence="7">
    <location>
        <begin position="72"/>
        <end position="94"/>
    </location>
</feature>
<dbReference type="InterPro" id="IPR000515">
    <property type="entry name" value="MetI-like"/>
</dbReference>
<dbReference type="EMBL" id="JADCKB010000004">
    <property type="protein sequence ID" value="MBE5039395.1"/>
    <property type="molecule type" value="Genomic_DNA"/>
</dbReference>
<feature type="transmembrane region" description="Helical" evidence="7">
    <location>
        <begin position="180"/>
        <end position="203"/>
    </location>
</feature>
<dbReference type="CDD" id="cd06261">
    <property type="entry name" value="TM_PBP2"/>
    <property type="match status" value="1"/>
</dbReference>
<evidence type="ECO:0000256" key="3">
    <source>
        <dbReference type="ARBA" id="ARBA00022475"/>
    </source>
</evidence>
<accession>A0A9D5M2G5</accession>
<gene>
    <name evidence="9" type="ORF">INF28_02785</name>
</gene>
<feature type="transmembrane region" description="Helical" evidence="7">
    <location>
        <begin position="135"/>
        <end position="159"/>
    </location>
</feature>
<dbReference type="Gene3D" id="1.10.3720.10">
    <property type="entry name" value="MetI-like"/>
    <property type="match status" value="1"/>
</dbReference>
<name>A0A9D5M2G5_9FIRM</name>
<comment type="similarity">
    <text evidence="7">Belongs to the binding-protein-dependent transport system permease family.</text>
</comment>
<evidence type="ECO:0000259" key="8">
    <source>
        <dbReference type="PROSITE" id="PS50928"/>
    </source>
</evidence>
<dbReference type="RefSeq" id="WP_226391958.1">
    <property type="nucleotide sequence ID" value="NZ_JADCKB010000004.1"/>
</dbReference>